<gene>
    <name evidence="1" type="ORF">I5M32_11050</name>
</gene>
<evidence type="ECO:0000313" key="1">
    <source>
        <dbReference type="EMBL" id="MBK0383494.1"/>
    </source>
</evidence>
<sequence>MKKVETKRFVFIVTDRNRNNLHVGLSSNIIKTMDFYRLMPNLFFDAGKQLTNLVYFEELSTETAAEIRFKIINRFTRAQKEKIVRSVNSDWIDLTNALKYDGINKRVAFAQPLLSFAS</sequence>
<keyword evidence="2" id="KW-1185">Reference proteome</keyword>
<dbReference type="EMBL" id="JAEHFY010000014">
    <property type="protein sequence ID" value="MBK0383494.1"/>
    <property type="molecule type" value="Genomic_DNA"/>
</dbReference>
<name>A0ABS1BKS2_9SPHI</name>
<protein>
    <submittedName>
        <fullName evidence="1">GIY-YIG nuclease family protein</fullName>
    </submittedName>
</protein>
<dbReference type="RefSeq" id="WP_200586301.1">
    <property type="nucleotide sequence ID" value="NZ_JAEHFY010000014.1"/>
</dbReference>
<organism evidence="1 2">
    <name type="scientific">Pedobacter segetis</name>
    <dbReference type="NCBI Taxonomy" id="2793069"/>
    <lineage>
        <taxon>Bacteria</taxon>
        <taxon>Pseudomonadati</taxon>
        <taxon>Bacteroidota</taxon>
        <taxon>Sphingobacteriia</taxon>
        <taxon>Sphingobacteriales</taxon>
        <taxon>Sphingobacteriaceae</taxon>
        <taxon>Pedobacter</taxon>
    </lineage>
</organism>
<comment type="caution">
    <text evidence="1">The sequence shown here is derived from an EMBL/GenBank/DDBJ whole genome shotgun (WGS) entry which is preliminary data.</text>
</comment>
<evidence type="ECO:0000313" key="2">
    <source>
        <dbReference type="Proteomes" id="UP000660024"/>
    </source>
</evidence>
<reference evidence="1 2" key="1">
    <citation type="submission" date="2020-12" db="EMBL/GenBank/DDBJ databases">
        <title>Bacterial novel species Pedobacter sp. SD-b isolated from soil.</title>
        <authorList>
            <person name="Jung H.-Y."/>
        </authorList>
    </citation>
    <scope>NUCLEOTIDE SEQUENCE [LARGE SCALE GENOMIC DNA]</scope>
    <source>
        <strain evidence="1 2">SD-b</strain>
    </source>
</reference>
<accession>A0ABS1BKS2</accession>
<proteinExistence type="predicted"/>
<dbReference type="Proteomes" id="UP000660024">
    <property type="component" value="Unassembled WGS sequence"/>
</dbReference>